<evidence type="ECO:0000313" key="5">
    <source>
        <dbReference type="Proteomes" id="UP000677054"/>
    </source>
</evidence>
<keyword evidence="5" id="KW-1185">Reference proteome</keyword>
<dbReference type="Pfam" id="PF00089">
    <property type="entry name" value="Trypsin"/>
    <property type="match status" value="1"/>
</dbReference>
<evidence type="ECO:0000259" key="3">
    <source>
        <dbReference type="Pfam" id="PF00089"/>
    </source>
</evidence>
<dbReference type="PANTHER" id="PTHR24256">
    <property type="entry name" value="TRYPTASE-RELATED"/>
    <property type="match status" value="1"/>
</dbReference>
<dbReference type="GO" id="GO:0004252">
    <property type="term" value="F:serine-type endopeptidase activity"/>
    <property type="evidence" value="ECO:0007669"/>
    <property type="project" value="InterPro"/>
</dbReference>
<organism evidence="4">
    <name type="scientific">Darwinula stevensoni</name>
    <dbReference type="NCBI Taxonomy" id="69355"/>
    <lineage>
        <taxon>Eukaryota</taxon>
        <taxon>Metazoa</taxon>
        <taxon>Ecdysozoa</taxon>
        <taxon>Arthropoda</taxon>
        <taxon>Crustacea</taxon>
        <taxon>Oligostraca</taxon>
        <taxon>Ostracoda</taxon>
        <taxon>Podocopa</taxon>
        <taxon>Podocopida</taxon>
        <taxon>Darwinulocopina</taxon>
        <taxon>Darwinuloidea</taxon>
        <taxon>Darwinulidae</taxon>
        <taxon>Darwinula</taxon>
    </lineage>
</organism>
<name>A0A7R8X6U4_9CRUS</name>
<gene>
    <name evidence="4" type="ORF">DSTB1V02_LOCUS4753</name>
</gene>
<protein>
    <recommendedName>
        <fullName evidence="3">Peptidase S1 domain-containing protein</fullName>
    </recommendedName>
</protein>
<dbReference type="InterPro" id="IPR009003">
    <property type="entry name" value="Peptidase_S1_PA"/>
</dbReference>
<dbReference type="InterPro" id="IPR001254">
    <property type="entry name" value="Trypsin_dom"/>
</dbReference>
<feature type="domain" description="Peptidase S1" evidence="3">
    <location>
        <begin position="4"/>
        <end position="92"/>
    </location>
</feature>
<dbReference type="EMBL" id="LR900246">
    <property type="protein sequence ID" value="CAD7244867.1"/>
    <property type="molecule type" value="Genomic_DNA"/>
</dbReference>
<evidence type="ECO:0000256" key="1">
    <source>
        <dbReference type="ARBA" id="ARBA00023157"/>
    </source>
</evidence>
<dbReference type="EMBL" id="CAJPEV010000729">
    <property type="protein sequence ID" value="CAG0887969.1"/>
    <property type="molecule type" value="Genomic_DNA"/>
</dbReference>
<proteinExistence type="inferred from homology"/>
<evidence type="ECO:0000313" key="4">
    <source>
        <dbReference type="EMBL" id="CAD7244867.1"/>
    </source>
</evidence>
<reference evidence="4" key="1">
    <citation type="submission" date="2020-11" db="EMBL/GenBank/DDBJ databases">
        <authorList>
            <person name="Tran Van P."/>
        </authorList>
    </citation>
    <scope>NUCLEOTIDE SEQUENCE</scope>
</reference>
<keyword evidence="1" id="KW-1015">Disulfide bond</keyword>
<dbReference type="AlphaFoldDB" id="A0A7R8X6U4"/>
<evidence type="ECO:0000256" key="2">
    <source>
        <dbReference type="ARBA" id="ARBA00024195"/>
    </source>
</evidence>
<dbReference type="OrthoDB" id="238681at2759"/>
<dbReference type="Proteomes" id="UP000677054">
    <property type="component" value="Unassembled WGS sequence"/>
</dbReference>
<sequence>MGHSFIVRLGEHDLKSNDHDTSEDYNVTEVVIHPEWEAGNSRSAQKYHDIGLIRLDREVPIKGFIHPACLPTEEYISPRILNVTVAGWGTTSFS</sequence>
<dbReference type="SUPFAM" id="SSF50494">
    <property type="entry name" value="Trypsin-like serine proteases"/>
    <property type="match status" value="1"/>
</dbReference>
<comment type="similarity">
    <text evidence="2">Belongs to the peptidase S1 family. CLIP subfamily.</text>
</comment>
<dbReference type="GO" id="GO:0006508">
    <property type="term" value="P:proteolysis"/>
    <property type="evidence" value="ECO:0007669"/>
    <property type="project" value="InterPro"/>
</dbReference>
<dbReference type="InterPro" id="IPR051487">
    <property type="entry name" value="Ser/Thr_Proteases_Immune/Dev"/>
</dbReference>
<dbReference type="Gene3D" id="2.40.10.10">
    <property type="entry name" value="Trypsin-like serine proteases"/>
    <property type="match status" value="1"/>
</dbReference>
<accession>A0A7R8X6U4</accession>
<dbReference type="InterPro" id="IPR043504">
    <property type="entry name" value="Peptidase_S1_PA_chymotrypsin"/>
</dbReference>